<dbReference type="InterPro" id="IPR044730">
    <property type="entry name" value="RNase_H-like_dom_plant"/>
</dbReference>
<feature type="region of interest" description="Disordered" evidence="1">
    <location>
        <begin position="1"/>
        <end position="21"/>
    </location>
</feature>
<proteinExistence type="predicted"/>
<organism evidence="3 4">
    <name type="scientific">Lolium multiflorum</name>
    <name type="common">Italian ryegrass</name>
    <name type="synonym">Lolium perenne subsp. multiflorum</name>
    <dbReference type="NCBI Taxonomy" id="4521"/>
    <lineage>
        <taxon>Eukaryota</taxon>
        <taxon>Viridiplantae</taxon>
        <taxon>Streptophyta</taxon>
        <taxon>Embryophyta</taxon>
        <taxon>Tracheophyta</taxon>
        <taxon>Spermatophyta</taxon>
        <taxon>Magnoliopsida</taxon>
        <taxon>Liliopsida</taxon>
        <taxon>Poales</taxon>
        <taxon>Poaceae</taxon>
        <taxon>BOP clade</taxon>
        <taxon>Pooideae</taxon>
        <taxon>Poodae</taxon>
        <taxon>Poeae</taxon>
        <taxon>Poeae Chloroplast Group 2 (Poeae type)</taxon>
        <taxon>Loliodinae</taxon>
        <taxon>Loliinae</taxon>
        <taxon>Lolium</taxon>
    </lineage>
</organism>
<protein>
    <recommendedName>
        <fullName evidence="2">RNase H type-1 domain-containing protein</fullName>
    </recommendedName>
</protein>
<dbReference type="SUPFAM" id="SSF53098">
    <property type="entry name" value="Ribonuclease H-like"/>
    <property type="match status" value="1"/>
</dbReference>
<comment type="caution">
    <text evidence="3">The sequence shown here is derived from an EMBL/GenBank/DDBJ whole genome shotgun (WGS) entry which is preliminary data.</text>
</comment>
<dbReference type="Proteomes" id="UP001231189">
    <property type="component" value="Unassembled WGS sequence"/>
</dbReference>
<dbReference type="PANTHER" id="PTHR47074">
    <property type="entry name" value="BNAC02G40300D PROTEIN"/>
    <property type="match status" value="1"/>
</dbReference>
<accession>A0AAD8TNT3</accession>
<reference evidence="3" key="1">
    <citation type="submission" date="2023-07" db="EMBL/GenBank/DDBJ databases">
        <title>A chromosome-level genome assembly of Lolium multiflorum.</title>
        <authorList>
            <person name="Chen Y."/>
            <person name="Copetti D."/>
            <person name="Kolliker R."/>
            <person name="Studer B."/>
        </authorList>
    </citation>
    <scope>NUCLEOTIDE SEQUENCE</scope>
    <source>
        <strain evidence="3">02402/16</strain>
        <tissue evidence="3">Leaf</tissue>
    </source>
</reference>
<dbReference type="GO" id="GO:0003676">
    <property type="term" value="F:nucleic acid binding"/>
    <property type="evidence" value="ECO:0007669"/>
    <property type="project" value="InterPro"/>
</dbReference>
<dbReference type="CDD" id="cd06222">
    <property type="entry name" value="RNase_H_like"/>
    <property type="match status" value="1"/>
</dbReference>
<dbReference type="InterPro" id="IPR002156">
    <property type="entry name" value="RNaseH_domain"/>
</dbReference>
<keyword evidence="4" id="KW-1185">Reference proteome</keyword>
<dbReference type="Gene3D" id="3.30.420.10">
    <property type="entry name" value="Ribonuclease H-like superfamily/Ribonuclease H"/>
    <property type="match status" value="1"/>
</dbReference>
<evidence type="ECO:0000259" key="2">
    <source>
        <dbReference type="Pfam" id="PF13456"/>
    </source>
</evidence>
<dbReference type="PANTHER" id="PTHR47074:SF73">
    <property type="entry name" value="OS04G0448401 PROTEIN"/>
    <property type="match status" value="1"/>
</dbReference>
<dbReference type="GO" id="GO:0004523">
    <property type="term" value="F:RNA-DNA hybrid ribonuclease activity"/>
    <property type="evidence" value="ECO:0007669"/>
    <property type="project" value="InterPro"/>
</dbReference>
<dbReference type="Pfam" id="PF13456">
    <property type="entry name" value="RVT_3"/>
    <property type="match status" value="1"/>
</dbReference>
<dbReference type="AlphaFoldDB" id="A0AAD8TNT3"/>
<evidence type="ECO:0000313" key="3">
    <source>
        <dbReference type="EMBL" id="KAK1686574.1"/>
    </source>
</evidence>
<evidence type="ECO:0000313" key="4">
    <source>
        <dbReference type="Proteomes" id="UP001231189"/>
    </source>
</evidence>
<evidence type="ECO:0000256" key="1">
    <source>
        <dbReference type="SAM" id="MobiDB-lite"/>
    </source>
</evidence>
<sequence>MENYSLLMGDSSVDEDGGGDGSRCRWRSLPGHFPVPAACRNRDSVPRSWLRDGGGSDGFSYRGFSEIKVVLSVKIPSLHPATWAIDIIDSNKVDPRVAAIILCGGWAVWAERNARDHGESTRSIAQSVKWTTDITRDLAESIRVKTSGHPKRRSKWRRPEEGVIKVNVDAGFDLNNGEGSSGLIVRDHDGALLRGQAIWYSHGANSLTMEALAVRDGVNLANDLGIPRIEVETDASEVVKLWNERRQGRSEIWSILQEIEELSSNMESFQLGYIGREANEGAHLCAKQASASRRRCLWINYIPTFLVQCLQNDCKPDE</sequence>
<gene>
    <name evidence="3" type="ORF">QYE76_047422</name>
</gene>
<name>A0AAD8TNT3_LOLMU</name>
<feature type="domain" description="RNase H type-1" evidence="2">
    <location>
        <begin position="167"/>
        <end position="289"/>
    </location>
</feature>
<dbReference type="InterPro" id="IPR036397">
    <property type="entry name" value="RNaseH_sf"/>
</dbReference>
<dbReference type="InterPro" id="IPR052929">
    <property type="entry name" value="RNase_H-like_EbsB-rel"/>
</dbReference>
<dbReference type="EMBL" id="JAUUTY010000002">
    <property type="protein sequence ID" value="KAK1686574.1"/>
    <property type="molecule type" value="Genomic_DNA"/>
</dbReference>
<dbReference type="InterPro" id="IPR012337">
    <property type="entry name" value="RNaseH-like_sf"/>
</dbReference>